<dbReference type="EMBL" id="BKCJ010001559">
    <property type="protein sequence ID" value="GEU42354.1"/>
    <property type="molecule type" value="Genomic_DNA"/>
</dbReference>
<feature type="non-terminal residue" evidence="2">
    <location>
        <position position="1"/>
    </location>
</feature>
<reference evidence="2" key="1">
    <citation type="journal article" date="2019" name="Sci. Rep.">
        <title>Draft genome of Tanacetum cinerariifolium, the natural source of mosquito coil.</title>
        <authorList>
            <person name="Yamashiro T."/>
            <person name="Shiraishi A."/>
            <person name="Satake H."/>
            <person name="Nakayama K."/>
        </authorList>
    </citation>
    <scope>NUCLEOTIDE SEQUENCE</scope>
</reference>
<dbReference type="Pfam" id="PF07727">
    <property type="entry name" value="RVT_2"/>
    <property type="match status" value="1"/>
</dbReference>
<dbReference type="InterPro" id="IPR013103">
    <property type="entry name" value="RVT_2"/>
</dbReference>
<sequence>VYVDDIIFGSTKKEMCDAFEILMHEKFQMTLMGELTFFLGLQVKQKQVDIFISQDKYVAEILKKFRFSEVKTASTSMETLKLLLKDEDGQEVDVHIYRSMIGSLMYLTSSRPDIIFAVCACARHQTVVPNSTTKAEYVATLSCCG</sequence>
<feature type="domain" description="Reverse transcriptase Ty1/copia-type" evidence="1">
    <location>
        <begin position="1"/>
        <end position="78"/>
    </location>
</feature>
<protein>
    <submittedName>
        <fullName evidence="2">Putative ribonuclease H-like domain-containing protein</fullName>
    </submittedName>
</protein>
<name>A0A6L2K3A7_TANCI</name>
<gene>
    <name evidence="2" type="ORF">Tci_014332</name>
</gene>
<accession>A0A6L2K3A7</accession>
<proteinExistence type="predicted"/>
<evidence type="ECO:0000313" key="2">
    <source>
        <dbReference type="EMBL" id="GEU42354.1"/>
    </source>
</evidence>
<organism evidence="2">
    <name type="scientific">Tanacetum cinerariifolium</name>
    <name type="common">Dalmatian daisy</name>
    <name type="synonym">Chrysanthemum cinerariifolium</name>
    <dbReference type="NCBI Taxonomy" id="118510"/>
    <lineage>
        <taxon>Eukaryota</taxon>
        <taxon>Viridiplantae</taxon>
        <taxon>Streptophyta</taxon>
        <taxon>Embryophyta</taxon>
        <taxon>Tracheophyta</taxon>
        <taxon>Spermatophyta</taxon>
        <taxon>Magnoliopsida</taxon>
        <taxon>eudicotyledons</taxon>
        <taxon>Gunneridae</taxon>
        <taxon>Pentapetalae</taxon>
        <taxon>asterids</taxon>
        <taxon>campanulids</taxon>
        <taxon>Asterales</taxon>
        <taxon>Asteraceae</taxon>
        <taxon>Asteroideae</taxon>
        <taxon>Anthemideae</taxon>
        <taxon>Anthemidinae</taxon>
        <taxon>Tanacetum</taxon>
    </lineage>
</organism>
<evidence type="ECO:0000259" key="1">
    <source>
        <dbReference type="Pfam" id="PF07727"/>
    </source>
</evidence>
<dbReference type="AlphaFoldDB" id="A0A6L2K3A7"/>
<comment type="caution">
    <text evidence="2">The sequence shown here is derived from an EMBL/GenBank/DDBJ whole genome shotgun (WGS) entry which is preliminary data.</text>
</comment>